<reference evidence="2" key="1">
    <citation type="submission" date="2021-01" db="EMBL/GenBank/DDBJ databases">
        <title>Whole genome shotgun sequence of Actinoplanes ferrugineus NBRC 15555.</title>
        <authorList>
            <person name="Komaki H."/>
            <person name="Tamura T."/>
        </authorList>
    </citation>
    <scope>NUCLEOTIDE SEQUENCE</scope>
    <source>
        <strain evidence="2">NBRC 15555</strain>
    </source>
</reference>
<evidence type="ECO:0000313" key="3">
    <source>
        <dbReference type="Proteomes" id="UP000598174"/>
    </source>
</evidence>
<dbReference type="PANTHER" id="PTHR24220">
    <property type="entry name" value="IMPORT ATP-BINDING PROTEIN"/>
    <property type="match status" value="1"/>
</dbReference>
<keyword evidence="3" id="KW-1185">Reference proteome</keyword>
<dbReference type="InterPro" id="IPR003439">
    <property type="entry name" value="ABC_transporter-like_ATP-bd"/>
</dbReference>
<dbReference type="GO" id="GO:0016887">
    <property type="term" value="F:ATP hydrolysis activity"/>
    <property type="evidence" value="ECO:0007669"/>
    <property type="project" value="InterPro"/>
</dbReference>
<protein>
    <recommendedName>
        <fullName evidence="1">ABC transporter domain-containing protein</fullName>
    </recommendedName>
</protein>
<dbReference type="GO" id="GO:0005886">
    <property type="term" value="C:plasma membrane"/>
    <property type="evidence" value="ECO:0007669"/>
    <property type="project" value="TreeGrafter"/>
</dbReference>
<organism evidence="2 3">
    <name type="scientific">Paractinoplanes ferrugineus</name>
    <dbReference type="NCBI Taxonomy" id="113564"/>
    <lineage>
        <taxon>Bacteria</taxon>
        <taxon>Bacillati</taxon>
        <taxon>Actinomycetota</taxon>
        <taxon>Actinomycetes</taxon>
        <taxon>Micromonosporales</taxon>
        <taxon>Micromonosporaceae</taxon>
        <taxon>Paractinoplanes</taxon>
    </lineage>
</organism>
<dbReference type="SUPFAM" id="SSF52540">
    <property type="entry name" value="P-loop containing nucleoside triphosphate hydrolases"/>
    <property type="match status" value="1"/>
</dbReference>
<dbReference type="RefSeq" id="WP_344222866.1">
    <property type="nucleotide sequence ID" value="NZ_BAAABP010000001.1"/>
</dbReference>
<evidence type="ECO:0000259" key="1">
    <source>
        <dbReference type="Pfam" id="PF00005"/>
    </source>
</evidence>
<dbReference type="Proteomes" id="UP000598174">
    <property type="component" value="Unassembled WGS sequence"/>
</dbReference>
<accession>A0A919J4V0</accession>
<dbReference type="EMBL" id="BOMM01000051">
    <property type="protein sequence ID" value="GIE13925.1"/>
    <property type="molecule type" value="Genomic_DNA"/>
</dbReference>
<comment type="caution">
    <text evidence="2">The sequence shown here is derived from an EMBL/GenBank/DDBJ whole genome shotgun (WGS) entry which is preliminary data.</text>
</comment>
<dbReference type="InterPro" id="IPR015854">
    <property type="entry name" value="ABC_transpr_LolD-like"/>
</dbReference>
<gene>
    <name evidence="2" type="ORF">Afe05nite_57650</name>
</gene>
<dbReference type="GO" id="GO:0005524">
    <property type="term" value="F:ATP binding"/>
    <property type="evidence" value="ECO:0007669"/>
    <property type="project" value="InterPro"/>
</dbReference>
<dbReference type="AlphaFoldDB" id="A0A919J4V0"/>
<proteinExistence type="predicted"/>
<dbReference type="Pfam" id="PF00005">
    <property type="entry name" value="ABC_tran"/>
    <property type="match status" value="1"/>
</dbReference>
<dbReference type="InterPro" id="IPR027417">
    <property type="entry name" value="P-loop_NTPase"/>
</dbReference>
<feature type="domain" description="ABC transporter" evidence="1">
    <location>
        <begin position="5"/>
        <end position="70"/>
    </location>
</feature>
<sequence>MDVLQSADMLVDKPSVIAIVGASGSGKTSTLNLIAGLAKPTSGTIEVLGVPLTSRPDGEIADLRARSIGFVF</sequence>
<evidence type="ECO:0000313" key="2">
    <source>
        <dbReference type="EMBL" id="GIE13925.1"/>
    </source>
</evidence>
<dbReference type="GO" id="GO:0022857">
    <property type="term" value="F:transmembrane transporter activity"/>
    <property type="evidence" value="ECO:0007669"/>
    <property type="project" value="TreeGrafter"/>
</dbReference>
<dbReference type="Gene3D" id="3.40.50.300">
    <property type="entry name" value="P-loop containing nucleotide triphosphate hydrolases"/>
    <property type="match status" value="1"/>
</dbReference>
<name>A0A919J4V0_9ACTN</name>